<dbReference type="EMBL" id="QPJS01000005">
    <property type="protein sequence ID" value="RCX02032.1"/>
    <property type="molecule type" value="Genomic_DNA"/>
</dbReference>
<evidence type="ECO:0000313" key="16">
    <source>
        <dbReference type="Proteomes" id="UP000253517"/>
    </source>
</evidence>
<keyword evidence="7 13" id="KW-0808">Transferase</keyword>
<dbReference type="PROSITE" id="PS00856">
    <property type="entry name" value="GUANYLATE_KINASE_1"/>
    <property type="match status" value="1"/>
</dbReference>
<dbReference type="GO" id="GO:0005524">
    <property type="term" value="F:ATP binding"/>
    <property type="evidence" value="ECO:0007669"/>
    <property type="project" value="UniProtKB-UniRule"/>
</dbReference>
<keyword evidence="16" id="KW-1185">Reference proteome</keyword>
<dbReference type="InterPro" id="IPR008144">
    <property type="entry name" value="Guanylate_kin-like_dom"/>
</dbReference>
<evidence type="ECO:0000256" key="1">
    <source>
        <dbReference type="ARBA" id="ARBA00003531"/>
    </source>
</evidence>
<proteinExistence type="inferred from homology"/>
<evidence type="ECO:0000256" key="11">
    <source>
        <dbReference type="ARBA" id="ARBA00030128"/>
    </source>
</evidence>
<evidence type="ECO:0000256" key="4">
    <source>
        <dbReference type="ARBA" id="ARBA00012961"/>
    </source>
</evidence>
<sequence length="190" mass="22134">MKKLLIFSAPSGAGKTTIVRHLLNKYPDHLEFSISATSRQPRAQEVDGRDYYFLSKEAFLEKVKNDEFAEWEEVYTQTYYGTLKSEIERIFKKNKSVIFDIDVIGGLNLKSKFGNNALAVFIEPPSIEELKKRLMERNTETPEKLKQRIEKASRELKYKSYFDAIIVNENLDAALRLAEKLTEEFLEIRK</sequence>
<evidence type="ECO:0000256" key="2">
    <source>
        <dbReference type="ARBA" id="ARBA00004496"/>
    </source>
</evidence>
<accession>A0A368ZYA5</accession>
<keyword evidence="10 13" id="KW-0067">ATP-binding</keyword>
<dbReference type="SUPFAM" id="SSF52540">
    <property type="entry name" value="P-loop containing nucleoside triphosphate hydrolases"/>
    <property type="match status" value="1"/>
</dbReference>
<comment type="similarity">
    <text evidence="3 13">Belongs to the guanylate kinase family.</text>
</comment>
<dbReference type="PANTHER" id="PTHR23117">
    <property type="entry name" value="GUANYLATE KINASE-RELATED"/>
    <property type="match status" value="1"/>
</dbReference>
<dbReference type="InterPro" id="IPR020590">
    <property type="entry name" value="Guanylate_kinase_CS"/>
</dbReference>
<dbReference type="FunFam" id="3.30.63.10:FF:000005">
    <property type="entry name" value="Guanylate kinase"/>
    <property type="match status" value="1"/>
</dbReference>
<dbReference type="RefSeq" id="WP_037359984.1">
    <property type="nucleotide sequence ID" value="NZ_BHZF01000004.1"/>
</dbReference>
<evidence type="ECO:0000256" key="9">
    <source>
        <dbReference type="ARBA" id="ARBA00022777"/>
    </source>
</evidence>
<dbReference type="AlphaFoldDB" id="A0A368ZYA5"/>
<gene>
    <name evidence="13" type="primary">gmk</name>
    <name evidence="15" type="ORF">DES35_1053</name>
</gene>
<dbReference type="PANTHER" id="PTHR23117:SF13">
    <property type="entry name" value="GUANYLATE KINASE"/>
    <property type="match status" value="1"/>
</dbReference>
<dbReference type="Gene3D" id="3.30.63.10">
    <property type="entry name" value="Guanylate Kinase phosphate binding domain"/>
    <property type="match status" value="1"/>
</dbReference>
<dbReference type="InterPro" id="IPR008145">
    <property type="entry name" value="GK/Ca_channel_bsu"/>
</dbReference>
<dbReference type="CDD" id="cd00071">
    <property type="entry name" value="GMPK"/>
    <property type="match status" value="1"/>
</dbReference>
<evidence type="ECO:0000256" key="12">
    <source>
        <dbReference type="ARBA" id="ARBA00048594"/>
    </source>
</evidence>
<feature type="binding site" evidence="13">
    <location>
        <begin position="9"/>
        <end position="16"/>
    </location>
    <ligand>
        <name>ATP</name>
        <dbReference type="ChEBI" id="CHEBI:30616"/>
    </ligand>
</feature>
<evidence type="ECO:0000256" key="10">
    <source>
        <dbReference type="ARBA" id="ARBA00022840"/>
    </source>
</evidence>
<dbReference type="Pfam" id="PF00625">
    <property type="entry name" value="Guanylate_kin"/>
    <property type="match status" value="1"/>
</dbReference>
<dbReference type="EC" id="2.7.4.8" evidence="4 13"/>
<evidence type="ECO:0000256" key="3">
    <source>
        <dbReference type="ARBA" id="ARBA00005790"/>
    </source>
</evidence>
<dbReference type="HAMAP" id="MF_00328">
    <property type="entry name" value="Guanylate_kinase"/>
    <property type="match status" value="1"/>
</dbReference>
<dbReference type="InterPro" id="IPR017665">
    <property type="entry name" value="Guanylate_kinase"/>
</dbReference>
<dbReference type="GO" id="GO:0004385">
    <property type="term" value="F:GMP kinase activity"/>
    <property type="evidence" value="ECO:0007669"/>
    <property type="project" value="UniProtKB-UniRule"/>
</dbReference>
<keyword evidence="6 13" id="KW-0963">Cytoplasm</keyword>
<comment type="catalytic activity">
    <reaction evidence="12 13">
        <text>GMP + ATP = GDP + ADP</text>
        <dbReference type="Rhea" id="RHEA:20780"/>
        <dbReference type="ChEBI" id="CHEBI:30616"/>
        <dbReference type="ChEBI" id="CHEBI:58115"/>
        <dbReference type="ChEBI" id="CHEBI:58189"/>
        <dbReference type="ChEBI" id="CHEBI:456216"/>
        <dbReference type="EC" id="2.7.4.8"/>
    </reaction>
</comment>
<name>A0A368ZYA5_9FLAO</name>
<dbReference type="NCBIfam" id="TIGR03263">
    <property type="entry name" value="guanyl_kin"/>
    <property type="match status" value="1"/>
</dbReference>
<dbReference type="Gene3D" id="3.40.50.300">
    <property type="entry name" value="P-loop containing nucleotide triphosphate hydrolases"/>
    <property type="match status" value="1"/>
</dbReference>
<evidence type="ECO:0000256" key="13">
    <source>
        <dbReference type="HAMAP-Rule" id="MF_00328"/>
    </source>
</evidence>
<evidence type="ECO:0000256" key="8">
    <source>
        <dbReference type="ARBA" id="ARBA00022741"/>
    </source>
</evidence>
<dbReference type="PROSITE" id="PS50052">
    <property type="entry name" value="GUANYLATE_KINASE_2"/>
    <property type="match status" value="1"/>
</dbReference>
<protein>
    <recommendedName>
        <fullName evidence="5 13">Guanylate kinase</fullName>
        <ecNumber evidence="4 13">2.7.4.8</ecNumber>
    </recommendedName>
    <alternativeName>
        <fullName evidence="11 13">GMP kinase</fullName>
    </alternativeName>
</protein>
<keyword evidence="9 13" id="KW-0418">Kinase</keyword>
<comment type="caution">
    <text evidence="15">The sequence shown here is derived from an EMBL/GenBank/DDBJ whole genome shotgun (WGS) entry which is preliminary data.</text>
</comment>
<dbReference type="GO" id="GO:0005829">
    <property type="term" value="C:cytosol"/>
    <property type="evidence" value="ECO:0007669"/>
    <property type="project" value="TreeGrafter"/>
</dbReference>
<comment type="subcellular location">
    <subcellularLocation>
        <location evidence="2 13">Cytoplasm</location>
    </subcellularLocation>
</comment>
<feature type="domain" description="Guanylate kinase-like" evidence="14">
    <location>
        <begin position="2"/>
        <end position="183"/>
    </location>
</feature>
<dbReference type="Proteomes" id="UP000253517">
    <property type="component" value="Unassembled WGS sequence"/>
</dbReference>
<keyword evidence="8 13" id="KW-0547">Nucleotide-binding</keyword>
<organism evidence="15 16">
    <name type="scientific">Schleiferia thermophila</name>
    <dbReference type="NCBI Taxonomy" id="884107"/>
    <lineage>
        <taxon>Bacteria</taxon>
        <taxon>Pseudomonadati</taxon>
        <taxon>Bacteroidota</taxon>
        <taxon>Flavobacteriia</taxon>
        <taxon>Flavobacteriales</taxon>
        <taxon>Schleiferiaceae</taxon>
        <taxon>Schleiferia</taxon>
    </lineage>
</organism>
<evidence type="ECO:0000313" key="15">
    <source>
        <dbReference type="EMBL" id="RCX02032.1"/>
    </source>
</evidence>
<comment type="function">
    <text evidence="1 13">Essential for recycling GMP and indirectly, cGMP.</text>
</comment>
<evidence type="ECO:0000256" key="7">
    <source>
        <dbReference type="ARBA" id="ARBA00022679"/>
    </source>
</evidence>
<dbReference type="SMART" id="SM00072">
    <property type="entry name" value="GuKc"/>
    <property type="match status" value="1"/>
</dbReference>
<reference evidence="15 16" key="1">
    <citation type="submission" date="2018-07" db="EMBL/GenBank/DDBJ databases">
        <title>Genomic Encyclopedia of Type Strains, Phase IV (KMG-IV): sequencing the most valuable type-strain genomes for metagenomic binning, comparative biology and taxonomic classification.</title>
        <authorList>
            <person name="Goeker M."/>
        </authorList>
    </citation>
    <scope>NUCLEOTIDE SEQUENCE [LARGE SCALE GENOMIC DNA]</scope>
    <source>
        <strain evidence="15 16">DSM 21410</strain>
    </source>
</reference>
<evidence type="ECO:0000256" key="6">
    <source>
        <dbReference type="ARBA" id="ARBA00022490"/>
    </source>
</evidence>
<dbReference type="InterPro" id="IPR027417">
    <property type="entry name" value="P-loop_NTPase"/>
</dbReference>
<evidence type="ECO:0000256" key="5">
    <source>
        <dbReference type="ARBA" id="ARBA00016296"/>
    </source>
</evidence>
<evidence type="ECO:0000259" key="14">
    <source>
        <dbReference type="PROSITE" id="PS50052"/>
    </source>
</evidence>